<dbReference type="PROSITE" id="PS50066">
    <property type="entry name" value="MADS_BOX_2"/>
    <property type="match status" value="1"/>
</dbReference>
<dbReference type="InterPro" id="IPR002100">
    <property type="entry name" value="TF_MADSbox"/>
</dbReference>
<name>A0AAV1DAB9_OLDCO</name>
<keyword evidence="2" id="KW-0805">Transcription regulation</keyword>
<reference evidence="9" key="1">
    <citation type="submission" date="2023-03" db="EMBL/GenBank/DDBJ databases">
        <authorList>
            <person name="Julca I."/>
        </authorList>
    </citation>
    <scope>NUCLEOTIDE SEQUENCE</scope>
</reference>
<proteinExistence type="predicted"/>
<dbReference type="SMART" id="SM00432">
    <property type="entry name" value="MADS"/>
    <property type="match status" value="1"/>
</dbReference>
<evidence type="ECO:0000313" key="9">
    <source>
        <dbReference type="EMBL" id="CAI9104211.1"/>
    </source>
</evidence>
<evidence type="ECO:0000256" key="6">
    <source>
        <dbReference type="SAM" id="Coils"/>
    </source>
</evidence>
<dbReference type="PANTHER" id="PTHR11945">
    <property type="entry name" value="MADS BOX PROTEIN"/>
    <property type="match status" value="1"/>
</dbReference>
<dbReference type="PRINTS" id="PR00404">
    <property type="entry name" value="MADSDOMAIN"/>
</dbReference>
<dbReference type="FunFam" id="3.40.1810.10:FF:000006">
    <property type="entry name" value="Agamous-like MADS-box protein AGL62"/>
    <property type="match status" value="1"/>
</dbReference>
<dbReference type="InterPro" id="IPR036879">
    <property type="entry name" value="TF_MADSbox_sf"/>
</dbReference>
<accession>A0AAV1DAB9</accession>
<keyword evidence="10" id="KW-1185">Reference proteome</keyword>
<dbReference type="Proteomes" id="UP001161247">
    <property type="component" value="Chromosome 4"/>
</dbReference>
<feature type="coiled-coil region" evidence="6">
    <location>
        <begin position="91"/>
        <end position="128"/>
    </location>
</feature>
<evidence type="ECO:0000313" key="10">
    <source>
        <dbReference type="Proteomes" id="UP001161247"/>
    </source>
</evidence>
<organism evidence="9 10">
    <name type="scientific">Oldenlandia corymbosa var. corymbosa</name>
    <dbReference type="NCBI Taxonomy" id="529605"/>
    <lineage>
        <taxon>Eukaryota</taxon>
        <taxon>Viridiplantae</taxon>
        <taxon>Streptophyta</taxon>
        <taxon>Embryophyta</taxon>
        <taxon>Tracheophyta</taxon>
        <taxon>Spermatophyta</taxon>
        <taxon>Magnoliopsida</taxon>
        <taxon>eudicotyledons</taxon>
        <taxon>Gunneridae</taxon>
        <taxon>Pentapetalae</taxon>
        <taxon>asterids</taxon>
        <taxon>lamiids</taxon>
        <taxon>Gentianales</taxon>
        <taxon>Rubiaceae</taxon>
        <taxon>Rubioideae</taxon>
        <taxon>Spermacoceae</taxon>
        <taxon>Hedyotis-Oldenlandia complex</taxon>
        <taxon>Oldenlandia</taxon>
    </lineage>
</organism>
<keyword evidence="3" id="KW-0238">DNA-binding</keyword>
<dbReference type="Gene3D" id="3.40.1810.10">
    <property type="entry name" value="Transcription factor, MADS-box"/>
    <property type="match status" value="1"/>
</dbReference>
<sequence length="235" mass="25559">MAASNRQGRKKLEIKKIEDESRLGVSFTKRRAGIMKKASELCTLCGAKAAVIIFSPKNKVYSFGNPNVESVVNDYLSGNPVRFLDPRSAAGTQQAANLQALNEELQRLEDLVEAHQRQAEVLDEARQKRVDKGMWWDQPIDSLNLRQLEELSDKMQLLKVNVCREINKQRTEGAAAVADDIPTFAVAPMNTVYGGDNLPINVAGTSGGGGAEGEIRDVPSLPDRNHSGASGSGLN</sequence>
<dbReference type="SUPFAM" id="SSF55455">
    <property type="entry name" value="SRF-like"/>
    <property type="match status" value="1"/>
</dbReference>
<evidence type="ECO:0000256" key="4">
    <source>
        <dbReference type="ARBA" id="ARBA00023163"/>
    </source>
</evidence>
<evidence type="ECO:0000256" key="1">
    <source>
        <dbReference type="ARBA" id="ARBA00004123"/>
    </source>
</evidence>
<keyword evidence="6" id="KW-0175">Coiled coil</keyword>
<dbReference type="EMBL" id="OX459121">
    <property type="protein sequence ID" value="CAI9104211.1"/>
    <property type="molecule type" value="Genomic_DNA"/>
</dbReference>
<dbReference type="GO" id="GO:0005634">
    <property type="term" value="C:nucleus"/>
    <property type="evidence" value="ECO:0007669"/>
    <property type="project" value="UniProtKB-SubCell"/>
</dbReference>
<dbReference type="GO" id="GO:0000981">
    <property type="term" value="F:DNA-binding transcription factor activity, RNA polymerase II-specific"/>
    <property type="evidence" value="ECO:0007669"/>
    <property type="project" value="TreeGrafter"/>
</dbReference>
<feature type="region of interest" description="Disordered" evidence="7">
    <location>
        <begin position="204"/>
        <end position="235"/>
    </location>
</feature>
<evidence type="ECO:0000256" key="2">
    <source>
        <dbReference type="ARBA" id="ARBA00023015"/>
    </source>
</evidence>
<evidence type="ECO:0000256" key="3">
    <source>
        <dbReference type="ARBA" id="ARBA00023125"/>
    </source>
</evidence>
<comment type="subcellular location">
    <subcellularLocation>
        <location evidence="1">Nucleus</location>
    </subcellularLocation>
</comment>
<keyword evidence="4" id="KW-0804">Transcription</keyword>
<feature type="domain" description="MADS-box" evidence="8">
    <location>
        <begin position="7"/>
        <end position="67"/>
    </location>
</feature>
<evidence type="ECO:0000259" key="8">
    <source>
        <dbReference type="PROSITE" id="PS50066"/>
    </source>
</evidence>
<dbReference type="Pfam" id="PF00319">
    <property type="entry name" value="SRF-TF"/>
    <property type="match status" value="1"/>
</dbReference>
<keyword evidence="5" id="KW-0539">Nucleus</keyword>
<dbReference type="GO" id="GO:0046983">
    <property type="term" value="F:protein dimerization activity"/>
    <property type="evidence" value="ECO:0007669"/>
    <property type="project" value="InterPro"/>
</dbReference>
<protein>
    <submittedName>
        <fullName evidence="9">OLC1v1002840C1</fullName>
    </submittedName>
</protein>
<gene>
    <name evidence="9" type="ORF">OLC1_LOCUS13186</name>
</gene>
<dbReference type="PANTHER" id="PTHR11945:SF629">
    <property type="entry name" value="OS02G0164450 PROTEIN"/>
    <property type="match status" value="1"/>
</dbReference>
<evidence type="ECO:0000256" key="7">
    <source>
        <dbReference type="SAM" id="MobiDB-lite"/>
    </source>
</evidence>
<dbReference type="GO" id="GO:0000978">
    <property type="term" value="F:RNA polymerase II cis-regulatory region sequence-specific DNA binding"/>
    <property type="evidence" value="ECO:0007669"/>
    <property type="project" value="TreeGrafter"/>
</dbReference>
<evidence type="ECO:0000256" key="5">
    <source>
        <dbReference type="ARBA" id="ARBA00023242"/>
    </source>
</evidence>
<dbReference type="AlphaFoldDB" id="A0AAV1DAB9"/>